<name>A0ABW4UPC0_9HYPH</name>
<sequence length="191" mass="20582">MGNPLSRLISSIFGGFRTARDGPDGGSINADWPSDLKFLFIEPSGKDVAEALDGWKWIGLDGREPTAVSAFGDIFFRASDGSIHLLDTIKGRLRPVSTNWDEFSALVQDADGQDDLLLAGLVRAARKNGLILKAGQCYDFQTPPVLGGKMSVEQMQTTFFVVKVHIAGQIHGQIKDLPPGTKINKVTIGNG</sequence>
<organism evidence="2 3">
    <name type="scientific">Mesorhizobium newzealandense</name>
    <dbReference type="NCBI Taxonomy" id="1300302"/>
    <lineage>
        <taxon>Bacteria</taxon>
        <taxon>Pseudomonadati</taxon>
        <taxon>Pseudomonadota</taxon>
        <taxon>Alphaproteobacteria</taxon>
        <taxon>Hyphomicrobiales</taxon>
        <taxon>Phyllobacteriaceae</taxon>
        <taxon>Mesorhizobium</taxon>
    </lineage>
</organism>
<dbReference type="Pfam" id="PF08906">
    <property type="entry name" value="T6SS_Tdi1_C"/>
    <property type="match status" value="1"/>
</dbReference>
<dbReference type="InterPro" id="IPR015002">
    <property type="entry name" value="T6SS_Tdi1_C"/>
</dbReference>
<proteinExistence type="predicted"/>
<dbReference type="Proteomes" id="UP001597405">
    <property type="component" value="Unassembled WGS sequence"/>
</dbReference>
<reference evidence="3" key="1">
    <citation type="journal article" date="2019" name="Int. J. Syst. Evol. Microbiol.">
        <title>The Global Catalogue of Microorganisms (GCM) 10K type strain sequencing project: providing services to taxonomists for standard genome sequencing and annotation.</title>
        <authorList>
            <consortium name="The Broad Institute Genomics Platform"/>
            <consortium name="The Broad Institute Genome Sequencing Center for Infectious Disease"/>
            <person name="Wu L."/>
            <person name="Ma J."/>
        </authorList>
    </citation>
    <scope>NUCLEOTIDE SEQUENCE [LARGE SCALE GENOMIC DNA]</scope>
    <source>
        <strain evidence="3">CGMCC 1.16225</strain>
    </source>
</reference>
<keyword evidence="3" id="KW-1185">Reference proteome</keyword>
<gene>
    <name evidence="2" type="ORF">ACFSOZ_36395</name>
</gene>
<dbReference type="EMBL" id="JBHUGZ010000030">
    <property type="protein sequence ID" value="MFD1987904.1"/>
    <property type="molecule type" value="Genomic_DNA"/>
</dbReference>
<evidence type="ECO:0000259" key="1">
    <source>
        <dbReference type="Pfam" id="PF08906"/>
    </source>
</evidence>
<comment type="caution">
    <text evidence="2">The sequence shown here is derived from an EMBL/GenBank/DDBJ whole genome shotgun (WGS) entry which is preliminary data.</text>
</comment>
<accession>A0ABW4UPC0</accession>
<evidence type="ECO:0000313" key="2">
    <source>
        <dbReference type="EMBL" id="MFD1987904.1"/>
    </source>
</evidence>
<feature type="domain" description="T6SS immunity protein Tdi1 C-terminal" evidence="1">
    <location>
        <begin position="98"/>
        <end position="171"/>
    </location>
</feature>
<dbReference type="RefSeq" id="WP_379106300.1">
    <property type="nucleotide sequence ID" value="NZ_JBHUGZ010000030.1"/>
</dbReference>
<protein>
    <submittedName>
        <fullName evidence="2">T6SS immunity protein Tdi1 domain-containing protein</fullName>
    </submittedName>
</protein>
<evidence type="ECO:0000313" key="3">
    <source>
        <dbReference type="Proteomes" id="UP001597405"/>
    </source>
</evidence>